<reference evidence="2" key="1">
    <citation type="journal article" date="2017" name="Nat. Microbiol.">
        <title>Global analysis of biosynthetic gene clusters reveals vast potential of secondary metabolite production in Penicillium species.</title>
        <authorList>
            <person name="Nielsen J.C."/>
            <person name="Grijseels S."/>
            <person name="Prigent S."/>
            <person name="Ji B."/>
            <person name="Dainat J."/>
            <person name="Nielsen K.F."/>
            <person name="Frisvad J.C."/>
            <person name="Workman M."/>
            <person name="Nielsen J."/>
        </authorList>
    </citation>
    <scope>NUCLEOTIDE SEQUENCE [LARGE SCALE GENOMIC DNA]</scope>
    <source>
        <strain evidence="2">IBT 13039</strain>
    </source>
</reference>
<evidence type="ECO:0000313" key="2">
    <source>
        <dbReference type="Proteomes" id="UP000191691"/>
    </source>
</evidence>
<proteinExistence type="predicted"/>
<gene>
    <name evidence="1" type="ORF">PENNAL_c0030G12111</name>
</gene>
<organism evidence="1 2">
    <name type="scientific">Penicillium nalgiovense</name>
    <dbReference type="NCBI Taxonomy" id="60175"/>
    <lineage>
        <taxon>Eukaryota</taxon>
        <taxon>Fungi</taxon>
        <taxon>Dikarya</taxon>
        <taxon>Ascomycota</taxon>
        <taxon>Pezizomycotina</taxon>
        <taxon>Eurotiomycetes</taxon>
        <taxon>Eurotiomycetidae</taxon>
        <taxon>Eurotiales</taxon>
        <taxon>Aspergillaceae</taxon>
        <taxon>Penicillium</taxon>
    </lineage>
</organism>
<dbReference type="EMBL" id="MOOB01000030">
    <property type="protein sequence ID" value="OQE83845.1"/>
    <property type="molecule type" value="Genomic_DNA"/>
</dbReference>
<protein>
    <submittedName>
        <fullName evidence="1">Uncharacterized protein</fullName>
    </submittedName>
</protein>
<dbReference type="Proteomes" id="UP000191691">
    <property type="component" value="Unassembled WGS sequence"/>
</dbReference>
<sequence>MPLIGLETLFLPNAQVHGYYRNRNAISPKIAYRADDFHNPEFTAFGNVNRDTDGENTILSHFYASDIQQRSDNDICKRRGRFDVRMEPPGVEAELYRMEDHCREIYRKPSETGSEWASTKAPRYTALLSQLSASSSQSPTLRKSFF</sequence>
<accession>A0A1V6Y8Z8</accession>
<keyword evidence="2" id="KW-1185">Reference proteome</keyword>
<name>A0A1V6Y8Z8_PENNA</name>
<dbReference type="AlphaFoldDB" id="A0A1V6Y8Z8"/>
<comment type="caution">
    <text evidence="1">The sequence shown here is derived from an EMBL/GenBank/DDBJ whole genome shotgun (WGS) entry which is preliminary data.</text>
</comment>
<evidence type="ECO:0000313" key="1">
    <source>
        <dbReference type="EMBL" id="OQE83845.1"/>
    </source>
</evidence>